<dbReference type="Pfam" id="PF02709">
    <property type="entry name" value="Glyco_transf_7C"/>
    <property type="match status" value="1"/>
</dbReference>
<organism evidence="3">
    <name type="scientific">marine sediment metagenome</name>
    <dbReference type="NCBI Taxonomy" id="412755"/>
    <lineage>
        <taxon>unclassified sequences</taxon>
        <taxon>metagenomes</taxon>
        <taxon>ecological metagenomes</taxon>
    </lineage>
</organism>
<evidence type="ECO:0000259" key="2">
    <source>
        <dbReference type="Pfam" id="PF02709"/>
    </source>
</evidence>
<accession>X0XJJ6</accession>
<dbReference type="InterPro" id="IPR027791">
    <property type="entry name" value="Galactosyl_T_C"/>
</dbReference>
<keyword evidence="1" id="KW-0808">Transferase</keyword>
<name>X0XJJ6_9ZZZZ</name>
<comment type="caution">
    <text evidence="3">The sequence shown here is derived from an EMBL/GenBank/DDBJ whole genome shotgun (WGS) entry which is preliminary data.</text>
</comment>
<protein>
    <recommendedName>
        <fullName evidence="2">Galactosyltransferase C-terminal domain-containing protein</fullName>
    </recommendedName>
</protein>
<dbReference type="InterPro" id="IPR029044">
    <property type="entry name" value="Nucleotide-diphossugar_trans"/>
</dbReference>
<feature type="domain" description="Galactosyltransferase C-terminal" evidence="2">
    <location>
        <begin position="33"/>
        <end position="84"/>
    </location>
</feature>
<dbReference type="AlphaFoldDB" id="X0XJJ6"/>
<proteinExistence type="predicted"/>
<dbReference type="Gene3D" id="3.90.550.10">
    <property type="entry name" value="Spore Coat Polysaccharide Biosynthesis Protein SpsA, Chain A"/>
    <property type="match status" value="1"/>
</dbReference>
<gene>
    <name evidence="3" type="ORF">S01H1_74262</name>
</gene>
<dbReference type="EMBL" id="BARS01049670">
    <property type="protein sequence ID" value="GAG35492.1"/>
    <property type="molecule type" value="Genomic_DNA"/>
</dbReference>
<sequence length="168" mass="19030">MADTGALEPLIEVLEDEREKKYGISFSDDRLAKAKCPWKVFYGCNASVRISHLRAVGGFDQSFVGYGLEDNELAYRLFTLGIRFVLSDRIPVFHEKPANPRDPYKSAIQGSPADFTTYVENAKRFIRNHKDDPEVAQVLGQALAAIETYTHENDNGPWLGYRKGEFRP</sequence>
<evidence type="ECO:0000256" key="1">
    <source>
        <dbReference type="ARBA" id="ARBA00022679"/>
    </source>
</evidence>
<dbReference type="SUPFAM" id="SSF53448">
    <property type="entry name" value="Nucleotide-diphospho-sugar transferases"/>
    <property type="match status" value="1"/>
</dbReference>
<dbReference type="GO" id="GO:0016740">
    <property type="term" value="F:transferase activity"/>
    <property type="evidence" value="ECO:0007669"/>
    <property type="project" value="UniProtKB-KW"/>
</dbReference>
<reference evidence="3" key="1">
    <citation type="journal article" date="2014" name="Front. Microbiol.">
        <title>High frequency of phylogenetically diverse reductive dehalogenase-homologous genes in deep subseafloor sedimentary metagenomes.</title>
        <authorList>
            <person name="Kawai M."/>
            <person name="Futagami T."/>
            <person name="Toyoda A."/>
            <person name="Takaki Y."/>
            <person name="Nishi S."/>
            <person name="Hori S."/>
            <person name="Arai W."/>
            <person name="Tsubouchi T."/>
            <person name="Morono Y."/>
            <person name="Uchiyama I."/>
            <person name="Ito T."/>
            <person name="Fujiyama A."/>
            <person name="Inagaki F."/>
            <person name="Takami H."/>
        </authorList>
    </citation>
    <scope>NUCLEOTIDE SEQUENCE</scope>
    <source>
        <strain evidence="3">Expedition CK06-06</strain>
    </source>
</reference>
<feature type="non-terminal residue" evidence="3">
    <location>
        <position position="168"/>
    </location>
</feature>
<evidence type="ECO:0000313" key="3">
    <source>
        <dbReference type="EMBL" id="GAG35492.1"/>
    </source>
</evidence>